<reference evidence="1" key="1">
    <citation type="submission" date="2022-11" db="EMBL/GenBank/DDBJ databases">
        <authorList>
            <person name="Hyden B.L."/>
            <person name="Feng K."/>
            <person name="Yates T."/>
            <person name="Jawdy S."/>
            <person name="Smart L.B."/>
            <person name="Muchero W."/>
        </authorList>
    </citation>
    <scope>NUCLEOTIDE SEQUENCE</scope>
    <source>
        <tissue evidence="1">Shoot tip</tissue>
    </source>
</reference>
<protein>
    <submittedName>
        <fullName evidence="1">Uncharacterized protein</fullName>
    </submittedName>
</protein>
<sequence length="181" mass="20300">MILAASPSEALKTNLQLLKSNPSWDFSLEFAFRIHPTVLVPIWTPLHSRRSSCSAKDIVSFTVPKARESTLAFPFKSRLLLLETLTLPFLVGSTDLECAYACPQYGTQAPYDPSRDGYHGLIPFNPASSSPRLLHRLPSVACEEWPNSLHFSGEKVSIHIQLGYSMGFQKKGCYIEVMRER</sequence>
<reference evidence="1" key="2">
    <citation type="journal article" date="2023" name="Int. J. Mol. Sci.">
        <title>De Novo Assembly and Annotation of 11 Diverse Shrub Willow (Salix) Genomes Reveals Novel Gene Organization in Sex-Linked Regions.</title>
        <authorList>
            <person name="Hyden B."/>
            <person name="Feng K."/>
            <person name="Yates T.B."/>
            <person name="Jawdy S."/>
            <person name="Cereghino C."/>
            <person name="Smart L.B."/>
            <person name="Muchero W."/>
        </authorList>
    </citation>
    <scope>NUCLEOTIDE SEQUENCE [LARGE SCALE GENOMIC DNA]</scope>
    <source>
        <tissue evidence="1">Shoot tip</tissue>
    </source>
</reference>
<organism evidence="1 2">
    <name type="scientific">Salix viminalis</name>
    <name type="common">Common osier</name>
    <name type="synonym">Basket willow</name>
    <dbReference type="NCBI Taxonomy" id="40686"/>
    <lineage>
        <taxon>Eukaryota</taxon>
        <taxon>Viridiplantae</taxon>
        <taxon>Streptophyta</taxon>
        <taxon>Embryophyta</taxon>
        <taxon>Tracheophyta</taxon>
        <taxon>Spermatophyta</taxon>
        <taxon>Magnoliopsida</taxon>
        <taxon>eudicotyledons</taxon>
        <taxon>Gunneridae</taxon>
        <taxon>Pentapetalae</taxon>
        <taxon>rosids</taxon>
        <taxon>fabids</taxon>
        <taxon>Malpighiales</taxon>
        <taxon>Salicaceae</taxon>
        <taxon>Saliceae</taxon>
        <taxon>Salix</taxon>
    </lineage>
</organism>
<dbReference type="AlphaFoldDB" id="A0A9Q0ZWZ0"/>
<dbReference type="Proteomes" id="UP001151529">
    <property type="component" value="Chromosome 16"/>
</dbReference>
<comment type="caution">
    <text evidence="1">The sequence shown here is derived from an EMBL/GenBank/DDBJ whole genome shotgun (WGS) entry which is preliminary data.</text>
</comment>
<name>A0A9Q0ZWZ0_SALVM</name>
<keyword evidence="2" id="KW-1185">Reference proteome</keyword>
<dbReference type="EMBL" id="JAPFFL010000001">
    <property type="protein sequence ID" value="KAJ6750030.1"/>
    <property type="molecule type" value="Genomic_DNA"/>
</dbReference>
<accession>A0A9Q0ZWZ0</accession>
<evidence type="ECO:0000313" key="1">
    <source>
        <dbReference type="EMBL" id="KAJ6750030.1"/>
    </source>
</evidence>
<proteinExistence type="predicted"/>
<evidence type="ECO:0000313" key="2">
    <source>
        <dbReference type="Proteomes" id="UP001151529"/>
    </source>
</evidence>
<gene>
    <name evidence="1" type="ORF">OIU85_000639</name>
</gene>